<gene>
    <name evidence="2" type="ORF">HaLaN_19276</name>
</gene>
<comment type="caution">
    <text evidence="2">The sequence shown here is derived from an EMBL/GenBank/DDBJ whole genome shotgun (WGS) entry which is preliminary data.</text>
</comment>
<keyword evidence="3" id="KW-1185">Reference proteome</keyword>
<feature type="region of interest" description="Disordered" evidence="1">
    <location>
        <begin position="58"/>
        <end position="83"/>
    </location>
</feature>
<evidence type="ECO:0000256" key="1">
    <source>
        <dbReference type="SAM" id="MobiDB-lite"/>
    </source>
</evidence>
<evidence type="ECO:0000313" key="2">
    <source>
        <dbReference type="EMBL" id="GFH21895.1"/>
    </source>
</evidence>
<accession>A0A699ZIU1</accession>
<dbReference type="Proteomes" id="UP000485058">
    <property type="component" value="Unassembled WGS sequence"/>
</dbReference>
<protein>
    <submittedName>
        <fullName evidence="2">Uncharacterized protein</fullName>
    </submittedName>
</protein>
<organism evidence="2 3">
    <name type="scientific">Haematococcus lacustris</name>
    <name type="common">Green alga</name>
    <name type="synonym">Haematococcus pluvialis</name>
    <dbReference type="NCBI Taxonomy" id="44745"/>
    <lineage>
        <taxon>Eukaryota</taxon>
        <taxon>Viridiplantae</taxon>
        <taxon>Chlorophyta</taxon>
        <taxon>core chlorophytes</taxon>
        <taxon>Chlorophyceae</taxon>
        <taxon>CS clade</taxon>
        <taxon>Chlamydomonadales</taxon>
        <taxon>Haematococcaceae</taxon>
        <taxon>Haematococcus</taxon>
    </lineage>
</organism>
<sequence length="83" mass="8576">MHVNIKVMPQPAMVHYDLYLEGQAQQPWGRLLTAGVEGPDAAGSPSTLVAVVVQPCSSSTLASPSHPLDPSTPSGMPGQQPGT</sequence>
<dbReference type="EMBL" id="BLLF01001926">
    <property type="protein sequence ID" value="GFH21895.1"/>
    <property type="molecule type" value="Genomic_DNA"/>
</dbReference>
<proteinExistence type="predicted"/>
<evidence type="ECO:0000313" key="3">
    <source>
        <dbReference type="Proteomes" id="UP000485058"/>
    </source>
</evidence>
<reference evidence="2 3" key="1">
    <citation type="submission" date="2020-02" db="EMBL/GenBank/DDBJ databases">
        <title>Draft genome sequence of Haematococcus lacustris strain NIES-144.</title>
        <authorList>
            <person name="Morimoto D."/>
            <person name="Nakagawa S."/>
            <person name="Yoshida T."/>
            <person name="Sawayama S."/>
        </authorList>
    </citation>
    <scope>NUCLEOTIDE SEQUENCE [LARGE SCALE GENOMIC DNA]</scope>
    <source>
        <strain evidence="2 3">NIES-144</strain>
    </source>
</reference>
<feature type="non-terminal residue" evidence="2">
    <location>
        <position position="1"/>
    </location>
</feature>
<name>A0A699ZIU1_HAELA</name>
<dbReference type="AlphaFoldDB" id="A0A699ZIU1"/>